<accession>A0A6P8H9I1</accession>
<feature type="region of interest" description="Disordered" evidence="1">
    <location>
        <begin position="135"/>
        <end position="178"/>
    </location>
</feature>
<dbReference type="GeneID" id="116290258"/>
<dbReference type="PANTHER" id="PTHR33504:SF2">
    <property type="entry name" value="PROTEIN MFI"/>
    <property type="match status" value="1"/>
</dbReference>
<dbReference type="AlphaFoldDB" id="A0A6P8H9I1"/>
<dbReference type="Gene3D" id="1.20.5.190">
    <property type="match status" value="1"/>
</dbReference>
<reference evidence="3" key="1">
    <citation type="submission" date="2025-08" db="UniProtKB">
        <authorList>
            <consortium name="RefSeq"/>
        </authorList>
    </citation>
    <scope>IDENTIFICATION</scope>
    <source>
        <tissue evidence="3">Tentacle</tissue>
    </source>
</reference>
<protein>
    <submittedName>
        <fullName evidence="3">Uncharacterized protein C11orf65 homolog</fullName>
    </submittedName>
</protein>
<dbReference type="FunCoup" id="A0A6P8H9I1">
    <property type="interactions" value="12"/>
</dbReference>
<evidence type="ECO:0000313" key="2">
    <source>
        <dbReference type="Proteomes" id="UP000515163"/>
    </source>
</evidence>
<dbReference type="OrthoDB" id="10253073at2759"/>
<proteinExistence type="predicted"/>
<evidence type="ECO:0000256" key="1">
    <source>
        <dbReference type="SAM" id="MobiDB-lite"/>
    </source>
</evidence>
<evidence type="ECO:0000313" key="3">
    <source>
        <dbReference type="RefSeq" id="XP_031553124.1"/>
    </source>
</evidence>
<dbReference type="InterPro" id="IPR000048">
    <property type="entry name" value="IQ_motif_EF-hand-BS"/>
</dbReference>
<dbReference type="InParanoid" id="A0A6P8H9I1"/>
<name>A0A6P8H9I1_ACTTE</name>
<dbReference type="KEGG" id="aten:116290258"/>
<dbReference type="RefSeq" id="XP_031553124.1">
    <property type="nucleotide sequence ID" value="XM_031697264.1"/>
</dbReference>
<dbReference type="PROSITE" id="PS50096">
    <property type="entry name" value="IQ"/>
    <property type="match status" value="1"/>
</dbReference>
<feature type="compositionally biased region" description="Basic and acidic residues" evidence="1">
    <location>
        <begin position="155"/>
        <end position="167"/>
    </location>
</feature>
<keyword evidence="2" id="KW-1185">Reference proteome</keyword>
<dbReference type="Pfam" id="PF00612">
    <property type="entry name" value="IQ"/>
    <property type="match status" value="1"/>
</dbReference>
<organism evidence="2 3">
    <name type="scientific">Actinia tenebrosa</name>
    <name type="common">Australian red waratah sea anemone</name>
    <dbReference type="NCBI Taxonomy" id="6105"/>
    <lineage>
        <taxon>Eukaryota</taxon>
        <taxon>Metazoa</taxon>
        <taxon>Cnidaria</taxon>
        <taxon>Anthozoa</taxon>
        <taxon>Hexacorallia</taxon>
        <taxon>Actiniaria</taxon>
        <taxon>Actiniidae</taxon>
        <taxon>Actinia</taxon>
    </lineage>
</organism>
<gene>
    <name evidence="3" type="primary">LOC116290258</name>
</gene>
<dbReference type="PANTHER" id="PTHR33504">
    <property type="entry name" value="NADH DEHYDROGENASE (UBIQUINONE) 1 BETA SUBCOMPLEX, 4"/>
    <property type="match status" value="1"/>
</dbReference>
<dbReference type="Proteomes" id="UP000515163">
    <property type="component" value="Unplaced"/>
</dbReference>
<sequence length="426" mass="49144">MAQKLKLLSMKDARKVLENANLPGLLNRDLKISLYSKAERLQTIRETKDRDDRAVAAAIEIQRIWRGHHARSMLSEILHPKGSGKERKPQDLINIKAKYDKYTNSVRENPISFREFCARTIQRWWRKQLQKQRNIKGGYPSAPPPTTNGEVSPQRTEETPESREESRASTATDRQGAASTIQKAWRKHIDVQVYNYYKDLINFKNRGDPKLMLRCINPREADLLDAGAGVHVKFRLAGEKFPPNIYYKIFTHRNIADIGAFAPRDYTAADNKSLPCNIMHNKGVEIKQEMLNLDLFQKNGQVYVFSMLRKQDLEVKRKQRKIEWMKKMYKQGMLQAKGTNDPQTQNIIKTVAQGMVNAADARGHEAVEDWEVDELLEWTNGLNFDEYLVEWKEYATSAGSEHLSGQLNYIPDDPFSFNISTEQACQ</sequence>